<dbReference type="AlphaFoldDB" id="A0A8S3FIZ0"/>
<feature type="non-terminal residue" evidence="1">
    <location>
        <position position="1"/>
    </location>
</feature>
<sequence length="40" mass="4667">MSNNDRYMFGVGNPHGWPIIVGRIKPETEHYMDKAINHIK</sequence>
<evidence type="ECO:0000313" key="2">
    <source>
        <dbReference type="Proteomes" id="UP000676336"/>
    </source>
</evidence>
<evidence type="ECO:0000313" key="1">
    <source>
        <dbReference type="EMBL" id="CAF5128247.1"/>
    </source>
</evidence>
<name>A0A8S3FIZ0_9BILA</name>
<proteinExistence type="predicted"/>
<protein>
    <submittedName>
        <fullName evidence="1">Uncharacterized protein</fullName>
    </submittedName>
</protein>
<dbReference type="EMBL" id="CAJOBI010265002">
    <property type="protein sequence ID" value="CAF5128247.1"/>
    <property type="molecule type" value="Genomic_DNA"/>
</dbReference>
<reference evidence="1" key="1">
    <citation type="submission" date="2021-02" db="EMBL/GenBank/DDBJ databases">
        <authorList>
            <person name="Nowell W R."/>
        </authorList>
    </citation>
    <scope>NUCLEOTIDE SEQUENCE</scope>
</reference>
<accession>A0A8S3FIZ0</accession>
<dbReference type="Proteomes" id="UP000676336">
    <property type="component" value="Unassembled WGS sequence"/>
</dbReference>
<gene>
    <name evidence="1" type="ORF">SMN809_LOCUS62845</name>
</gene>
<comment type="caution">
    <text evidence="1">The sequence shown here is derived from an EMBL/GenBank/DDBJ whole genome shotgun (WGS) entry which is preliminary data.</text>
</comment>
<organism evidence="1 2">
    <name type="scientific">Rotaria magnacalcarata</name>
    <dbReference type="NCBI Taxonomy" id="392030"/>
    <lineage>
        <taxon>Eukaryota</taxon>
        <taxon>Metazoa</taxon>
        <taxon>Spiralia</taxon>
        <taxon>Gnathifera</taxon>
        <taxon>Rotifera</taxon>
        <taxon>Eurotatoria</taxon>
        <taxon>Bdelloidea</taxon>
        <taxon>Philodinida</taxon>
        <taxon>Philodinidae</taxon>
        <taxon>Rotaria</taxon>
    </lineage>
</organism>